<evidence type="ECO:0000313" key="2">
    <source>
        <dbReference type="EMBL" id="RDY01201.1"/>
    </source>
</evidence>
<protein>
    <submittedName>
        <fullName evidence="2">Auxin-responsive protein SAUR36</fullName>
    </submittedName>
</protein>
<dbReference type="STRING" id="157652.A0A371HEI4"/>
<accession>A0A371HEI4</accession>
<comment type="similarity">
    <text evidence="1">Belongs to the ARG7 family.</text>
</comment>
<dbReference type="Pfam" id="PF02519">
    <property type="entry name" value="Auxin_inducible"/>
    <property type="match status" value="1"/>
</dbReference>
<sequence>MQFRLGKRAIRVAKWVFCRVRTRPRYTRLDSSPSRNPMTKLLTWGQKLKRGARSLCANRRPGYIPIGSDPVCDRVPAVPKGHSAVYVGEENGEFRRVLVPVIYFNHPLFSELLREAEKEFGFQHPGGITIPCRLTEFERVKTRIASGSGIVWGGFLGFG</sequence>
<evidence type="ECO:0000313" key="3">
    <source>
        <dbReference type="Proteomes" id="UP000257109"/>
    </source>
</evidence>
<gene>
    <name evidence="2" type="primary">SAUR36</name>
    <name evidence="2" type="ORF">CR513_15504</name>
</gene>
<dbReference type="GO" id="GO:0009733">
    <property type="term" value="P:response to auxin"/>
    <property type="evidence" value="ECO:0007669"/>
    <property type="project" value="InterPro"/>
</dbReference>
<proteinExistence type="inferred from homology"/>
<evidence type="ECO:0000256" key="1">
    <source>
        <dbReference type="ARBA" id="ARBA00006974"/>
    </source>
</evidence>
<dbReference type="PANTHER" id="PTHR31374">
    <property type="entry name" value="AUXIN-INDUCED PROTEIN-LIKE-RELATED"/>
    <property type="match status" value="1"/>
</dbReference>
<reference evidence="2" key="1">
    <citation type="submission" date="2018-05" db="EMBL/GenBank/DDBJ databases">
        <title>Draft genome of Mucuna pruriens seed.</title>
        <authorList>
            <person name="Nnadi N.E."/>
            <person name="Vos R."/>
            <person name="Hasami M.H."/>
            <person name="Devisetty U.K."/>
            <person name="Aguiy J.C."/>
        </authorList>
    </citation>
    <scope>NUCLEOTIDE SEQUENCE [LARGE SCALE GENOMIC DNA]</scope>
    <source>
        <strain evidence="2">JCA_2017</strain>
    </source>
</reference>
<dbReference type="InterPro" id="IPR003676">
    <property type="entry name" value="SAUR_fam"/>
</dbReference>
<dbReference type="EMBL" id="QJKJ01002814">
    <property type="protein sequence ID" value="RDY01201.1"/>
    <property type="molecule type" value="Genomic_DNA"/>
</dbReference>
<dbReference type="PANTHER" id="PTHR31374:SF304">
    <property type="entry name" value="OS04G0537100 PROTEIN"/>
    <property type="match status" value="1"/>
</dbReference>
<dbReference type="AlphaFoldDB" id="A0A371HEI4"/>
<organism evidence="2 3">
    <name type="scientific">Mucuna pruriens</name>
    <name type="common">Velvet bean</name>
    <name type="synonym">Dolichos pruriens</name>
    <dbReference type="NCBI Taxonomy" id="157652"/>
    <lineage>
        <taxon>Eukaryota</taxon>
        <taxon>Viridiplantae</taxon>
        <taxon>Streptophyta</taxon>
        <taxon>Embryophyta</taxon>
        <taxon>Tracheophyta</taxon>
        <taxon>Spermatophyta</taxon>
        <taxon>Magnoliopsida</taxon>
        <taxon>eudicotyledons</taxon>
        <taxon>Gunneridae</taxon>
        <taxon>Pentapetalae</taxon>
        <taxon>rosids</taxon>
        <taxon>fabids</taxon>
        <taxon>Fabales</taxon>
        <taxon>Fabaceae</taxon>
        <taxon>Papilionoideae</taxon>
        <taxon>50 kb inversion clade</taxon>
        <taxon>NPAAA clade</taxon>
        <taxon>indigoferoid/millettioid clade</taxon>
        <taxon>Phaseoleae</taxon>
        <taxon>Mucuna</taxon>
    </lineage>
</organism>
<dbReference type="OrthoDB" id="1026046at2759"/>
<name>A0A371HEI4_MUCPR</name>
<dbReference type="Proteomes" id="UP000257109">
    <property type="component" value="Unassembled WGS sequence"/>
</dbReference>
<comment type="caution">
    <text evidence="2">The sequence shown here is derived from an EMBL/GenBank/DDBJ whole genome shotgun (WGS) entry which is preliminary data.</text>
</comment>
<keyword evidence="3" id="KW-1185">Reference proteome</keyword>
<feature type="non-terminal residue" evidence="2">
    <location>
        <position position="1"/>
    </location>
</feature>